<evidence type="ECO:0000313" key="3">
    <source>
        <dbReference type="Proteomes" id="UP000591537"/>
    </source>
</evidence>
<organism evidence="2 3">
    <name type="scientific">Streptomyces paradoxus</name>
    <dbReference type="NCBI Taxonomy" id="66375"/>
    <lineage>
        <taxon>Bacteria</taxon>
        <taxon>Bacillati</taxon>
        <taxon>Actinomycetota</taxon>
        <taxon>Actinomycetes</taxon>
        <taxon>Kitasatosporales</taxon>
        <taxon>Streptomycetaceae</taxon>
        <taxon>Streptomyces</taxon>
    </lineage>
</organism>
<sequence>MRNERGRTVGRGLAGVAAALAVCWLPAGAAHADETNTDSHNGHRVALINAGQIDDPAEDVLEHTLLFGDGYAWN</sequence>
<feature type="chain" id="PRO_5030804536" evidence="1">
    <location>
        <begin position="33"/>
        <end position="74"/>
    </location>
</feature>
<feature type="signal peptide" evidence="1">
    <location>
        <begin position="1"/>
        <end position="32"/>
    </location>
</feature>
<dbReference type="EMBL" id="JACHGV010000009">
    <property type="protein sequence ID" value="MBB6079627.1"/>
    <property type="molecule type" value="Genomic_DNA"/>
</dbReference>
<keyword evidence="1" id="KW-0732">Signal</keyword>
<dbReference type="AlphaFoldDB" id="A0A7W9WI48"/>
<reference evidence="2 3" key="1">
    <citation type="submission" date="2020-08" db="EMBL/GenBank/DDBJ databases">
        <title>Genomic Encyclopedia of Type Strains, Phase IV (KMG-IV): sequencing the most valuable type-strain genomes for metagenomic binning, comparative biology and taxonomic classification.</title>
        <authorList>
            <person name="Goeker M."/>
        </authorList>
    </citation>
    <scope>NUCLEOTIDE SEQUENCE [LARGE SCALE GENOMIC DNA]</scope>
    <source>
        <strain evidence="2 3">DSM 43350</strain>
    </source>
</reference>
<protein>
    <submittedName>
        <fullName evidence="2">Uncharacterized protein</fullName>
    </submittedName>
</protein>
<name>A0A7W9WI48_9ACTN</name>
<evidence type="ECO:0000256" key="1">
    <source>
        <dbReference type="SAM" id="SignalP"/>
    </source>
</evidence>
<accession>A0A7W9WI48</accession>
<evidence type="ECO:0000313" key="2">
    <source>
        <dbReference type="EMBL" id="MBB6079627.1"/>
    </source>
</evidence>
<gene>
    <name evidence="2" type="ORF">HNR57_005570</name>
</gene>
<keyword evidence="3" id="KW-1185">Reference proteome</keyword>
<proteinExistence type="predicted"/>
<comment type="caution">
    <text evidence="2">The sequence shown here is derived from an EMBL/GenBank/DDBJ whole genome shotgun (WGS) entry which is preliminary data.</text>
</comment>
<dbReference type="Proteomes" id="UP000591537">
    <property type="component" value="Unassembled WGS sequence"/>
</dbReference>
<dbReference type="RefSeq" id="WP_184563969.1">
    <property type="nucleotide sequence ID" value="NZ_BAAARS010000008.1"/>
</dbReference>